<keyword evidence="10" id="KW-1185">Reference proteome</keyword>
<dbReference type="Proteomes" id="UP000192247">
    <property type="component" value="Unassembled WGS sequence"/>
</dbReference>
<dbReference type="PROSITE" id="PS50940">
    <property type="entry name" value="CHIT_BIND_II"/>
    <property type="match status" value="1"/>
</dbReference>
<dbReference type="OrthoDB" id="6501919at2759"/>
<feature type="compositionally biased region" description="Polar residues" evidence="6">
    <location>
        <begin position="251"/>
        <end position="260"/>
    </location>
</feature>
<comment type="caution">
    <text evidence="9">The sequence shown here is derived from an EMBL/GenBank/DDBJ whole genome shotgun (WGS) entry which is preliminary data.</text>
</comment>
<keyword evidence="2 7" id="KW-0732">Signal</keyword>
<dbReference type="GO" id="GO:0005576">
    <property type="term" value="C:extracellular region"/>
    <property type="evidence" value="ECO:0007669"/>
    <property type="project" value="InterPro"/>
</dbReference>
<evidence type="ECO:0000256" key="2">
    <source>
        <dbReference type="ARBA" id="ARBA00022729"/>
    </source>
</evidence>
<keyword evidence="3" id="KW-0677">Repeat</keyword>
<feature type="domain" description="Chitin-binding type-2" evidence="8">
    <location>
        <begin position="29"/>
        <end position="89"/>
    </location>
</feature>
<feature type="region of interest" description="Disordered" evidence="6">
    <location>
        <begin position="325"/>
        <end position="357"/>
    </location>
</feature>
<dbReference type="AlphaFoldDB" id="A0A1V9XEE1"/>
<reference evidence="9 10" key="1">
    <citation type="journal article" date="2017" name="Gigascience">
        <title>Draft genome of the honey bee ectoparasitic mite, Tropilaelaps mercedesae, is shaped by the parasitic life history.</title>
        <authorList>
            <person name="Dong X."/>
            <person name="Armstrong S.D."/>
            <person name="Xia D."/>
            <person name="Makepeace B.L."/>
            <person name="Darby A.C."/>
            <person name="Kadowaki T."/>
        </authorList>
    </citation>
    <scope>NUCLEOTIDE SEQUENCE [LARGE SCALE GENOMIC DNA]</scope>
    <source>
        <strain evidence="9">Wuxi-XJTLU</strain>
    </source>
</reference>
<evidence type="ECO:0000256" key="6">
    <source>
        <dbReference type="SAM" id="MobiDB-lite"/>
    </source>
</evidence>
<dbReference type="PANTHER" id="PTHR23301:SF0">
    <property type="entry name" value="CHITIN-BINDING TYPE-2 DOMAIN-CONTAINING PROTEIN-RELATED"/>
    <property type="match status" value="1"/>
</dbReference>
<dbReference type="InParanoid" id="A0A1V9XEE1"/>
<evidence type="ECO:0000313" key="9">
    <source>
        <dbReference type="EMBL" id="OQR71920.1"/>
    </source>
</evidence>
<keyword evidence="5" id="KW-0325">Glycoprotein</keyword>
<proteinExistence type="predicted"/>
<evidence type="ECO:0000313" key="10">
    <source>
        <dbReference type="Proteomes" id="UP000192247"/>
    </source>
</evidence>
<sequence length="357" mass="38678">MRSICSFVVTLVLHWTFSIERSYPQPVDGPTCTHVGQYLPHETYCRKFYQCGSRRFEKSCVVGTIWDQSLLTCNHPASVAEPTPIGCPDRNGEVQIDGSSFTTSGASDGIEATTYLHTSTVILANTGDYASNSISATRIATSSASQLDNDTLVCNSVEDYLPHEVYCQRFYQCRFERICPRNTIWDQDILACNHPADVLNPTPNDCPDRNGTGFSGEYQTTIGFSENSFVAAENSSTTQEDTSVFFVNSTPVSNSSPATQESSSLSLESSSPTQQKYSSASESSSGTLKNFSVSLESSPPTQQKYSSGAQEDASVLYKNSIPVSESSLATQENSSVSLESSSPTQQKHSSGAQEDSS</sequence>
<dbReference type="PANTHER" id="PTHR23301">
    <property type="entry name" value="CHITIN BINDING PERITROPHIN-A"/>
    <property type="match status" value="1"/>
</dbReference>
<evidence type="ECO:0000256" key="4">
    <source>
        <dbReference type="ARBA" id="ARBA00023157"/>
    </source>
</evidence>
<dbReference type="Gene3D" id="2.170.140.10">
    <property type="entry name" value="Chitin binding domain"/>
    <property type="match status" value="2"/>
</dbReference>
<evidence type="ECO:0000256" key="5">
    <source>
        <dbReference type="ARBA" id="ARBA00023180"/>
    </source>
</evidence>
<dbReference type="EMBL" id="MNPL01013095">
    <property type="protein sequence ID" value="OQR71920.1"/>
    <property type="molecule type" value="Genomic_DNA"/>
</dbReference>
<evidence type="ECO:0000256" key="3">
    <source>
        <dbReference type="ARBA" id="ARBA00022737"/>
    </source>
</evidence>
<feature type="chain" id="PRO_5012303165" description="Chitin-binding type-2 domain-containing protein" evidence="7">
    <location>
        <begin position="25"/>
        <end position="357"/>
    </location>
</feature>
<protein>
    <recommendedName>
        <fullName evidence="8">Chitin-binding type-2 domain-containing protein</fullName>
    </recommendedName>
</protein>
<organism evidence="9 10">
    <name type="scientific">Tropilaelaps mercedesae</name>
    <dbReference type="NCBI Taxonomy" id="418985"/>
    <lineage>
        <taxon>Eukaryota</taxon>
        <taxon>Metazoa</taxon>
        <taxon>Ecdysozoa</taxon>
        <taxon>Arthropoda</taxon>
        <taxon>Chelicerata</taxon>
        <taxon>Arachnida</taxon>
        <taxon>Acari</taxon>
        <taxon>Parasitiformes</taxon>
        <taxon>Mesostigmata</taxon>
        <taxon>Gamasina</taxon>
        <taxon>Dermanyssoidea</taxon>
        <taxon>Laelapidae</taxon>
        <taxon>Tropilaelaps</taxon>
    </lineage>
</organism>
<feature type="region of interest" description="Disordered" evidence="6">
    <location>
        <begin position="251"/>
        <end position="312"/>
    </location>
</feature>
<evidence type="ECO:0000256" key="1">
    <source>
        <dbReference type="ARBA" id="ARBA00022669"/>
    </source>
</evidence>
<dbReference type="Pfam" id="PF01607">
    <property type="entry name" value="CBM_14"/>
    <property type="match status" value="2"/>
</dbReference>
<dbReference type="STRING" id="418985.A0A1V9XEE1"/>
<keyword evidence="1" id="KW-0147">Chitin-binding</keyword>
<accession>A0A1V9XEE1</accession>
<dbReference type="InterPro" id="IPR036508">
    <property type="entry name" value="Chitin-bd_dom_sf"/>
</dbReference>
<dbReference type="GO" id="GO:0008061">
    <property type="term" value="F:chitin binding"/>
    <property type="evidence" value="ECO:0007669"/>
    <property type="project" value="UniProtKB-KW"/>
</dbReference>
<feature type="non-terminal residue" evidence="9">
    <location>
        <position position="357"/>
    </location>
</feature>
<feature type="compositionally biased region" description="Low complexity" evidence="6">
    <location>
        <begin position="261"/>
        <end position="271"/>
    </location>
</feature>
<feature type="compositionally biased region" description="Polar residues" evidence="6">
    <location>
        <begin position="343"/>
        <end position="357"/>
    </location>
</feature>
<name>A0A1V9XEE1_9ACAR</name>
<dbReference type="SUPFAM" id="SSF57625">
    <property type="entry name" value="Invertebrate chitin-binding proteins"/>
    <property type="match status" value="2"/>
</dbReference>
<evidence type="ECO:0000256" key="7">
    <source>
        <dbReference type="SAM" id="SignalP"/>
    </source>
</evidence>
<gene>
    <name evidence="9" type="ORF">BIW11_03878</name>
</gene>
<dbReference type="InterPro" id="IPR002557">
    <property type="entry name" value="Chitin-bd_dom"/>
</dbReference>
<keyword evidence="4" id="KW-1015">Disulfide bond</keyword>
<dbReference type="InterPro" id="IPR051940">
    <property type="entry name" value="Chitin_bind-dev_reg"/>
</dbReference>
<feature type="compositionally biased region" description="Polar residues" evidence="6">
    <location>
        <begin position="286"/>
        <end position="309"/>
    </location>
</feature>
<feature type="signal peptide" evidence="7">
    <location>
        <begin position="1"/>
        <end position="24"/>
    </location>
</feature>
<dbReference type="SMART" id="SM00494">
    <property type="entry name" value="ChtBD2"/>
    <property type="match status" value="2"/>
</dbReference>
<evidence type="ECO:0000259" key="8">
    <source>
        <dbReference type="PROSITE" id="PS50940"/>
    </source>
</evidence>